<dbReference type="EMBL" id="JAATIQ010000129">
    <property type="protein sequence ID" value="KAF4379450.1"/>
    <property type="molecule type" value="Genomic_DNA"/>
</dbReference>
<evidence type="ECO:0000256" key="4">
    <source>
        <dbReference type="RuleBase" id="RU004011"/>
    </source>
</evidence>
<evidence type="ECO:0000256" key="5">
    <source>
        <dbReference type="SAM" id="MobiDB-lite"/>
    </source>
</evidence>
<comment type="catalytic activity">
    <reaction evidence="1">
        <text>a 2'-deoxyribonucleoside 5'-diphosphate + ATP = a 2'-deoxyribonucleoside 5'-triphosphate + ADP</text>
        <dbReference type="Rhea" id="RHEA:44640"/>
        <dbReference type="ChEBI" id="CHEBI:30616"/>
        <dbReference type="ChEBI" id="CHEBI:61560"/>
        <dbReference type="ChEBI" id="CHEBI:73316"/>
        <dbReference type="ChEBI" id="CHEBI:456216"/>
        <dbReference type="EC" id="2.7.4.6"/>
    </reaction>
</comment>
<evidence type="ECO:0000259" key="6">
    <source>
        <dbReference type="PROSITE" id="PS50234"/>
    </source>
</evidence>
<dbReference type="Proteomes" id="UP000583929">
    <property type="component" value="Unassembled WGS sequence"/>
</dbReference>
<reference evidence="7 8" key="1">
    <citation type="journal article" date="2020" name="bioRxiv">
        <title>Sequence and annotation of 42 cannabis genomes reveals extensive copy number variation in cannabinoid synthesis and pathogen resistance genes.</title>
        <authorList>
            <person name="Mckernan K.J."/>
            <person name="Helbert Y."/>
            <person name="Kane L.T."/>
            <person name="Ebling H."/>
            <person name="Zhang L."/>
            <person name="Liu B."/>
            <person name="Eaton Z."/>
            <person name="Mclaughlin S."/>
            <person name="Kingan S."/>
            <person name="Baybayan P."/>
            <person name="Concepcion G."/>
            <person name="Jordan M."/>
            <person name="Riva A."/>
            <person name="Barbazuk W."/>
            <person name="Harkins T."/>
        </authorList>
    </citation>
    <scope>NUCLEOTIDE SEQUENCE [LARGE SCALE GENOMIC DNA]</scope>
    <source>
        <strain evidence="8">cv. Jamaican Lion 4</strain>
        <tissue evidence="7">Leaf</tissue>
    </source>
</reference>
<dbReference type="InterPro" id="IPR001564">
    <property type="entry name" value="Nucleoside_diP_kinase"/>
</dbReference>
<dbReference type="InterPro" id="IPR036850">
    <property type="entry name" value="NDK-like_dom_sf"/>
</dbReference>
<dbReference type="Gene3D" id="3.30.70.141">
    <property type="entry name" value="Nucleoside diphosphate kinase-like domain"/>
    <property type="match status" value="1"/>
</dbReference>
<feature type="active site" description="Pros-phosphohistidine intermediate" evidence="3">
    <location>
        <position position="867"/>
    </location>
</feature>
<dbReference type="Pfam" id="PF00334">
    <property type="entry name" value="NDK"/>
    <property type="match status" value="1"/>
</dbReference>
<feature type="binding site" evidence="3">
    <location>
        <position position="758"/>
    </location>
    <ligand>
        <name>ATP</name>
        <dbReference type="ChEBI" id="CHEBI:30616"/>
    </ligand>
</feature>
<evidence type="ECO:0000256" key="1">
    <source>
        <dbReference type="ARBA" id="ARBA00000082"/>
    </source>
</evidence>
<keyword evidence="8" id="KW-1185">Reference proteome</keyword>
<dbReference type="GO" id="GO:0006183">
    <property type="term" value="P:GTP biosynthetic process"/>
    <property type="evidence" value="ECO:0007669"/>
    <property type="project" value="InterPro"/>
</dbReference>
<organism evidence="7 8">
    <name type="scientific">Cannabis sativa</name>
    <name type="common">Hemp</name>
    <name type="synonym">Marijuana</name>
    <dbReference type="NCBI Taxonomy" id="3483"/>
    <lineage>
        <taxon>Eukaryota</taxon>
        <taxon>Viridiplantae</taxon>
        <taxon>Streptophyta</taxon>
        <taxon>Embryophyta</taxon>
        <taxon>Tracheophyta</taxon>
        <taxon>Spermatophyta</taxon>
        <taxon>Magnoliopsida</taxon>
        <taxon>eudicotyledons</taxon>
        <taxon>Gunneridae</taxon>
        <taxon>Pentapetalae</taxon>
        <taxon>rosids</taxon>
        <taxon>fabids</taxon>
        <taxon>Rosales</taxon>
        <taxon>Cannabaceae</taxon>
        <taxon>Cannabis</taxon>
    </lineage>
</organism>
<dbReference type="GO" id="GO:0006241">
    <property type="term" value="P:CTP biosynthetic process"/>
    <property type="evidence" value="ECO:0007669"/>
    <property type="project" value="InterPro"/>
</dbReference>
<comment type="caution">
    <text evidence="7">The sequence shown here is derived from an EMBL/GenBank/DDBJ whole genome shotgun (WGS) entry which is preliminary data.</text>
</comment>
<dbReference type="SUPFAM" id="SSF53300">
    <property type="entry name" value="vWA-like"/>
    <property type="match status" value="1"/>
</dbReference>
<dbReference type="Gene3D" id="3.40.50.410">
    <property type="entry name" value="von Willebrand factor, type A domain"/>
    <property type="match status" value="1"/>
</dbReference>
<dbReference type="PANTHER" id="PTHR46503">
    <property type="entry name" value="INTER-ALPHA-TRYPSIN INHIBITOR HEAVY CHAIN-LIKE PROTEIN"/>
    <property type="match status" value="1"/>
</dbReference>
<dbReference type="PROSITE" id="PS00469">
    <property type="entry name" value="NDPK"/>
    <property type="match status" value="1"/>
</dbReference>
<dbReference type="PRINTS" id="PR01243">
    <property type="entry name" value="NUCDPKINASE"/>
</dbReference>
<dbReference type="GO" id="GO:0006228">
    <property type="term" value="P:UTP biosynthetic process"/>
    <property type="evidence" value="ECO:0007669"/>
    <property type="project" value="InterPro"/>
</dbReference>
<feature type="region of interest" description="Disordered" evidence="5">
    <location>
        <begin position="24"/>
        <end position="49"/>
    </location>
</feature>
<evidence type="ECO:0000313" key="8">
    <source>
        <dbReference type="Proteomes" id="UP000583929"/>
    </source>
</evidence>
<proteinExistence type="inferred from homology"/>
<evidence type="ECO:0000256" key="3">
    <source>
        <dbReference type="PROSITE-ProRule" id="PRU00706"/>
    </source>
</evidence>
<feature type="binding site" evidence="3">
    <location>
        <position position="840"/>
    </location>
    <ligand>
        <name>ATP</name>
        <dbReference type="ChEBI" id="CHEBI:30616"/>
    </ligand>
</feature>
<dbReference type="SMART" id="SM00327">
    <property type="entry name" value="VWA"/>
    <property type="match status" value="1"/>
</dbReference>
<feature type="binding site" evidence="3">
    <location>
        <position position="854"/>
    </location>
    <ligand>
        <name>ATP</name>
        <dbReference type="ChEBI" id="CHEBI:30616"/>
    </ligand>
</feature>
<gene>
    <name evidence="7" type="ORF">G4B88_024898</name>
</gene>
<dbReference type="InterPro" id="IPR023005">
    <property type="entry name" value="Nucleoside_diP_kinase_AS"/>
</dbReference>
<feature type="domain" description="VWFA" evidence="6">
    <location>
        <begin position="336"/>
        <end position="527"/>
    </location>
</feature>
<dbReference type="SMART" id="SM00562">
    <property type="entry name" value="NDK"/>
    <property type="match status" value="1"/>
</dbReference>
<feature type="binding site" evidence="3">
    <location>
        <position position="864"/>
    </location>
    <ligand>
        <name>ATP</name>
        <dbReference type="ChEBI" id="CHEBI:30616"/>
    </ligand>
</feature>
<comment type="similarity">
    <text evidence="3 4">Belongs to the NDK family.</text>
</comment>
<dbReference type="Pfam" id="PF13768">
    <property type="entry name" value="VWA_3"/>
    <property type="match status" value="1"/>
</dbReference>
<feature type="binding site" evidence="3">
    <location>
        <position position="806"/>
    </location>
    <ligand>
        <name>ATP</name>
        <dbReference type="ChEBI" id="CHEBI:30616"/>
    </ligand>
</feature>
<dbReference type="InterPro" id="IPR002035">
    <property type="entry name" value="VWF_A"/>
</dbReference>
<dbReference type="PANTHER" id="PTHR46503:SF9">
    <property type="entry name" value="INTER ALPHA-TRYPSIN INHIBITOR, HEAVY CHAIN-LIKE PROTEIN"/>
    <property type="match status" value="1"/>
</dbReference>
<feature type="binding site" evidence="3">
    <location>
        <position position="834"/>
    </location>
    <ligand>
        <name>ATP</name>
        <dbReference type="ChEBI" id="CHEBI:30616"/>
    </ligand>
</feature>
<sequence>MAAEFSSCVDSGLQLSKRIYYGKELRPPPAPATAPPQVEEQKMTKSSPAMDEYIPTAPTVYAVVPEPAIVDNPDVPSYQPYVHGRCVPPALVPLHMHGITMEIDTFLDTAFVTIAGTWRVHCIMSSKRCECRIALPMGEKGSLLGVEVEVNGRSYRTQLIGTDDIGRVEKVAKAQEGSFLRCQIYTFKIPKVEGGSFISVKANWSQKLVYEVDQYCLRVPFSFPSYVNPVGKKVSKREKILLNVNPCTATQILCKNASHPLKDMKRQGGKLCFSYEAEVVAWSNANFNFSYTLSSNDLFGGVLLQSPSLLDADERQMFCLYLYPGNKQTRKVFRKEVVFVIDTSGSMRGDPIENVKNALLESLSNLNPQDSFNIIAFSGEVRLFSQIMELATDESILKATEWAHTNLVASGVTNILLPMEQAIKLLAKSNSIPFIFLITDGSVENEREICSIVKGYVTNGDSVCPRICTFGIGLYCNHYFLQMLAQIGKGYYDAAFDSGWFLLPYFTVFDFFHSSIGSKMQRLFSSVSSVILADITLNSLEHLDSLELYPSNIPDLSYGSPLIVSGRCDGIFPDTIEISGTLADTSSFTINLKVQKVKDLPLNKVLARRQIDMLTSHAWLTQSKEIEEKVVKMSKQTGVKNKGKQQKVAEMNIEKMLSLGTFGMGFGDLAATAANKVMEEPKAEVTDVLVKTAGKCCSRVIDKICYADLRSFLLFKVPTFIPYALLLYFLQFYKPSKKYRASASNANTGKEKTLAMIKPDGLLGNYTDEVKNVIINSGFIIFKEMILQLDEDRAASFYAEHSLKSFFPNLIKYMTSGPVLVMILEKENAVADWRALIGPTDSKKAKITHPHSIRALCGIDSEKNCVHGSDSPQSAQREISFFFQEESAECTVAKQLFNMMNYSWFLKAELIRFGAPPSSLLYLPNYLE</sequence>
<accession>A0A7J6GB77</accession>
<evidence type="ECO:0000313" key="7">
    <source>
        <dbReference type="EMBL" id="KAF4379450.1"/>
    </source>
</evidence>
<dbReference type="AlphaFoldDB" id="A0A7J6GB77"/>
<dbReference type="PROSITE" id="PS51374">
    <property type="entry name" value="NDPK_LIKE"/>
    <property type="match status" value="1"/>
</dbReference>
<name>A0A7J6GB77_CANSA</name>
<protein>
    <recommendedName>
        <fullName evidence="6">VWFA domain-containing protein</fullName>
    </recommendedName>
</protein>
<dbReference type="InterPro" id="IPR034907">
    <property type="entry name" value="NDK-like_dom"/>
</dbReference>
<dbReference type="PROSITE" id="PS50234">
    <property type="entry name" value="VWFA"/>
    <property type="match status" value="1"/>
</dbReference>
<comment type="catalytic activity">
    <reaction evidence="2">
        <text>a ribonucleoside 5'-diphosphate + ATP = a ribonucleoside 5'-triphosphate + ADP</text>
        <dbReference type="Rhea" id="RHEA:18113"/>
        <dbReference type="ChEBI" id="CHEBI:30616"/>
        <dbReference type="ChEBI" id="CHEBI:57930"/>
        <dbReference type="ChEBI" id="CHEBI:61557"/>
        <dbReference type="ChEBI" id="CHEBI:456216"/>
        <dbReference type="EC" id="2.7.4.6"/>
    </reaction>
</comment>
<dbReference type="GO" id="GO:0004550">
    <property type="term" value="F:nucleoside diphosphate kinase activity"/>
    <property type="evidence" value="ECO:0007669"/>
    <property type="project" value="UniProtKB-EC"/>
</dbReference>
<evidence type="ECO:0000256" key="2">
    <source>
        <dbReference type="ARBA" id="ARBA00000937"/>
    </source>
</evidence>
<dbReference type="InterPro" id="IPR036465">
    <property type="entry name" value="vWFA_dom_sf"/>
</dbReference>
<dbReference type="SUPFAM" id="SSF54919">
    <property type="entry name" value="Nucleoside diphosphate kinase, NDK"/>
    <property type="match status" value="1"/>
</dbReference>